<dbReference type="InterPro" id="IPR005467">
    <property type="entry name" value="His_kinase_dom"/>
</dbReference>
<proteinExistence type="predicted"/>
<dbReference type="CDD" id="cd00082">
    <property type="entry name" value="HisKA"/>
    <property type="match status" value="1"/>
</dbReference>
<dbReference type="PANTHER" id="PTHR45339">
    <property type="entry name" value="HYBRID SIGNAL TRANSDUCTION HISTIDINE KINASE J"/>
    <property type="match status" value="1"/>
</dbReference>
<sequence>MTVDISPAQKTQRVEPRNFTRDDLELFDLLGRPVWIFDIERKSMWWANAAAVALWNADSLESLLSRDFASDMSESTSKRLNCFLDRFKVGETFSEQWTYYPRGKPVTVKVRTSGIHCDSGRLMMLNEGDTPISEQDIDKTALRRVVMFQHLPLAMVQFDSSGEVMDQNPEAVAVFGVSQCTGPSFVERFVDMREGKSLLATILSSDGFCCMDTKLYTRVGELRWFSIKAGHSKDPITARSVIIYSARDITDVVLAKQEADRINLEKSEFLAVMAHEIRTPLHHVVGFAELLGQTSLTQQQAEYVKFLETSSHGLMTVINDALDYTKLEAGKMKLESIRFEVQDLVAGVASAILPKAESKGLSIKHYACREVPNQVVGDPTRLRQILLNLLHNAVKFTKKGEILLDVKRLEDDHDGRYTLRFEVSDDGIGIKEDHIDQIFCKYGQAEASTARNFGGTGLGLAICKLLVEAMGGKIGVFSEVGEGSTFWFELPYERSSALTESPSLEEFNQIAESSKLHVLIAEDNKVNQKLAAALLKRLGHKSTIANNGLQAIHKLEQNEFDLVLMDVQMPVLDGLAATRRIRETFSRSSLPIIGLTADFRNFELSKYKEMGMNDCIGKPVRLAQLKESIRSAMKKTAVDYFSVDSSERLVSSYGPEDQPERYPLDLQV</sequence>
<dbReference type="PROSITE" id="PS50109">
    <property type="entry name" value="HIS_KIN"/>
    <property type="match status" value="1"/>
</dbReference>
<dbReference type="PRINTS" id="PR00344">
    <property type="entry name" value="BCTRLSENSOR"/>
</dbReference>
<dbReference type="GO" id="GO:0000155">
    <property type="term" value="F:phosphorelay sensor kinase activity"/>
    <property type="evidence" value="ECO:0007669"/>
    <property type="project" value="InterPro"/>
</dbReference>
<evidence type="ECO:0000313" key="6">
    <source>
        <dbReference type="EMBL" id="CAE0407666.1"/>
    </source>
</evidence>
<dbReference type="SUPFAM" id="SSF52172">
    <property type="entry name" value="CheY-like"/>
    <property type="match status" value="1"/>
</dbReference>
<dbReference type="Pfam" id="PF00512">
    <property type="entry name" value="HisKA"/>
    <property type="match status" value="1"/>
</dbReference>
<evidence type="ECO:0000256" key="1">
    <source>
        <dbReference type="ARBA" id="ARBA00022553"/>
    </source>
</evidence>
<dbReference type="CDD" id="cd16922">
    <property type="entry name" value="HATPase_EvgS-ArcB-TorS-like"/>
    <property type="match status" value="1"/>
</dbReference>
<keyword evidence="2" id="KW-0902">Two-component regulatory system</keyword>
<feature type="domain" description="Histidine kinase" evidence="4">
    <location>
        <begin position="272"/>
        <end position="494"/>
    </location>
</feature>
<protein>
    <recommendedName>
        <fullName evidence="7">Histidine kinase</fullName>
    </recommendedName>
</protein>
<dbReference type="InterPro" id="IPR011006">
    <property type="entry name" value="CheY-like_superfamily"/>
</dbReference>
<keyword evidence="1 3" id="KW-0597">Phosphoprotein</keyword>
<dbReference type="SUPFAM" id="SSF55785">
    <property type="entry name" value="PYP-like sensor domain (PAS domain)"/>
    <property type="match status" value="1"/>
</dbReference>
<dbReference type="InterPro" id="IPR001789">
    <property type="entry name" value="Sig_transdc_resp-reg_receiver"/>
</dbReference>
<dbReference type="AlphaFoldDB" id="A0A7S3P544"/>
<dbReference type="PANTHER" id="PTHR45339:SF1">
    <property type="entry name" value="HYBRID SIGNAL TRANSDUCTION HISTIDINE KINASE J"/>
    <property type="match status" value="1"/>
</dbReference>
<dbReference type="InterPro" id="IPR035965">
    <property type="entry name" value="PAS-like_dom_sf"/>
</dbReference>
<dbReference type="Pfam" id="PF00072">
    <property type="entry name" value="Response_reg"/>
    <property type="match status" value="1"/>
</dbReference>
<dbReference type="Pfam" id="PF02518">
    <property type="entry name" value="HATPase_c"/>
    <property type="match status" value="1"/>
</dbReference>
<evidence type="ECO:0000259" key="4">
    <source>
        <dbReference type="PROSITE" id="PS50109"/>
    </source>
</evidence>
<evidence type="ECO:0000256" key="3">
    <source>
        <dbReference type="PROSITE-ProRule" id="PRU00169"/>
    </source>
</evidence>
<dbReference type="SMART" id="SM00388">
    <property type="entry name" value="HisKA"/>
    <property type="match status" value="1"/>
</dbReference>
<evidence type="ECO:0008006" key="7">
    <source>
        <dbReference type="Google" id="ProtNLM"/>
    </source>
</evidence>
<reference evidence="6" key="1">
    <citation type="submission" date="2021-01" db="EMBL/GenBank/DDBJ databases">
        <authorList>
            <person name="Corre E."/>
            <person name="Pelletier E."/>
            <person name="Niang G."/>
            <person name="Scheremetjew M."/>
            <person name="Finn R."/>
            <person name="Kale V."/>
            <person name="Holt S."/>
            <person name="Cochrane G."/>
            <person name="Meng A."/>
            <person name="Brown T."/>
            <person name="Cohen L."/>
        </authorList>
    </citation>
    <scope>NUCLEOTIDE SEQUENCE</scope>
    <source>
        <strain evidence="6">CCMP127</strain>
    </source>
</reference>
<accession>A0A7S3P544</accession>
<dbReference type="EMBL" id="HBIM01006425">
    <property type="protein sequence ID" value="CAE0407666.1"/>
    <property type="molecule type" value="Transcribed_RNA"/>
</dbReference>
<dbReference type="InterPro" id="IPR004358">
    <property type="entry name" value="Sig_transdc_His_kin-like_C"/>
</dbReference>
<dbReference type="SUPFAM" id="SSF47384">
    <property type="entry name" value="Homodimeric domain of signal transducing histidine kinase"/>
    <property type="match status" value="1"/>
</dbReference>
<dbReference type="CDD" id="cd17546">
    <property type="entry name" value="REC_hyHK_CKI1_RcsC-like"/>
    <property type="match status" value="1"/>
</dbReference>
<dbReference type="SUPFAM" id="SSF55874">
    <property type="entry name" value="ATPase domain of HSP90 chaperone/DNA topoisomerase II/histidine kinase"/>
    <property type="match status" value="1"/>
</dbReference>
<dbReference type="Gene3D" id="1.10.287.130">
    <property type="match status" value="1"/>
</dbReference>
<dbReference type="Gene3D" id="3.40.50.2300">
    <property type="match status" value="1"/>
</dbReference>
<dbReference type="SMART" id="SM00448">
    <property type="entry name" value="REC"/>
    <property type="match status" value="1"/>
</dbReference>
<dbReference type="InterPro" id="IPR036097">
    <property type="entry name" value="HisK_dim/P_sf"/>
</dbReference>
<organism evidence="6">
    <name type="scientific">Amphora coffeiformis</name>
    <dbReference type="NCBI Taxonomy" id="265554"/>
    <lineage>
        <taxon>Eukaryota</taxon>
        <taxon>Sar</taxon>
        <taxon>Stramenopiles</taxon>
        <taxon>Ochrophyta</taxon>
        <taxon>Bacillariophyta</taxon>
        <taxon>Bacillariophyceae</taxon>
        <taxon>Bacillariophycidae</taxon>
        <taxon>Thalassiophysales</taxon>
        <taxon>Catenulaceae</taxon>
        <taxon>Amphora</taxon>
    </lineage>
</organism>
<evidence type="ECO:0000259" key="5">
    <source>
        <dbReference type="PROSITE" id="PS50110"/>
    </source>
</evidence>
<name>A0A7S3P544_9STRA</name>
<feature type="domain" description="Response regulatory" evidence="5">
    <location>
        <begin position="517"/>
        <end position="633"/>
    </location>
</feature>
<evidence type="ECO:0000256" key="2">
    <source>
        <dbReference type="ARBA" id="ARBA00023012"/>
    </source>
</evidence>
<dbReference type="SMART" id="SM00387">
    <property type="entry name" value="HATPase_c"/>
    <property type="match status" value="1"/>
</dbReference>
<feature type="modified residue" description="4-aspartylphosphate" evidence="3">
    <location>
        <position position="566"/>
    </location>
</feature>
<dbReference type="Gene3D" id="3.30.565.10">
    <property type="entry name" value="Histidine kinase-like ATPase, C-terminal domain"/>
    <property type="match status" value="1"/>
</dbReference>
<gene>
    <name evidence="6" type="ORF">ACOF00016_LOCUS5469</name>
</gene>
<dbReference type="PROSITE" id="PS50110">
    <property type="entry name" value="RESPONSE_REGULATORY"/>
    <property type="match status" value="1"/>
</dbReference>
<dbReference type="InterPro" id="IPR003661">
    <property type="entry name" value="HisK_dim/P_dom"/>
</dbReference>
<dbReference type="InterPro" id="IPR003594">
    <property type="entry name" value="HATPase_dom"/>
</dbReference>
<dbReference type="FunFam" id="3.30.565.10:FF:000010">
    <property type="entry name" value="Sensor histidine kinase RcsC"/>
    <property type="match status" value="1"/>
</dbReference>
<dbReference type="InterPro" id="IPR036890">
    <property type="entry name" value="HATPase_C_sf"/>
</dbReference>